<dbReference type="InterPro" id="IPR024409">
    <property type="entry name" value="DUF3833"/>
</dbReference>
<name>A0A235CNA8_9GAMM</name>
<dbReference type="AlphaFoldDB" id="A0A235CNA8"/>
<keyword evidence="6" id="KW-1185">Reference proteome</keyword>
<feature type="chain" id="PRO_5012963623" evidence="2">
    <location>
        <begin position="24"/>
        <end position="206"/>
    </location>
</feature>
<dbReference type="EMBL" id="SODO01000001">
    <property type="protein sequence ID" value="TDW62367.1"/>
    <property type="molecule type" value="Genomic_DNA"/>
</dbReference>
<dbReference type="Proteomes" id="UP000243640">
    <property type="component" value="Unassembled WGS sequence"/>
</dbReference>
<protein>
    <submittedName>
        <fullName evidence="4">Uncharacterized protein DUF3833</fullName>
    </submittedName>
</protein>
<dbReference type="OrthoDB" id="5296954at2"/>
<evidence type="ECO:0000313" key="4">
    <source>
        <dbReference type="EMBL" id="TDW62367.1"/>
    </source>
</evidence>
<dbReference type="Pfam" id="PF12915">
    <property type="entry name" value="DUF3833"/>
    <property type="match status" value="1"/>
</dbReference>
<dbReference type="Proteomes" id="UP000295058">
    <property type="component" value="Unassembled WGS sequence"/>
</dbReference>
<feature type="signal peptide" evidence="2">
    <location>
        <begin position="1"/>
        <end position="23"/>
    </location>
</feature>
<reference evidence="4 6" key="2">
    <citation type="submission" date="2019-03" db="EMBL/GenBank/DDBJ databases">
        <title>Genomic Encyclopedia of Archaeal and Bacterial Type Strains, Phase II (KMG-II): from individual species to whole genera.</title>
        <authorList>
            <person name="Goeker M."/>
        </authorList>
    </citation>
    <scope>NUCLEOTIDE SEQUENCE [LARGE SCALE GENOMIC DNA]</scope>
    <source>
        <strain evidence="4 6">DSM 15594</strain>
    </source>
</reference>
<comment type="caution">
    <text evidence="3">The sequence shown here is derived from an EMBL/GenBank/DDBJ whole genome shotgun (WGS) entry which is preliminary data.</text>
</comment>
<sequence length="206" mass="23705">MKILLMILTLVLASLLASCSSKIEDYAGTTPALELDEFFRGELVAFGMVQDRSGRVLRRFKVDMVASWKDNQGILEENFVYDDGERQRRTWRLEKHADGRYTGTAGDVVIPAEGRTRGYALNWRYTLAVPVDGRVWNIDFNDWMYLLDEDRLINRAEMTKWGFNVGEVTLWIERKSDRNDSLIPQKSGVEISSSEREKLGTNTSRK</sequence>
<organism evidence="3 5">
    <name type="scientific">Oceanimonas baumannii</name>
    <dbReference type="NCBI Taxonomy" id="129578"/>
    <lineage>
        <taxon>Bacteria</taxon>
        <taxon>Pseudomonadati</taxon>
        <taxon>Pseudomonadota</taxon>
        <taxon>Gammaproteobacteria</taxon>
        <taxon>Aeromonadales</taxon>
        <taxon>Aeromonadaceae</taxon>
        <taxon>Oceanimonas</taxon>
    </lineage>
</organism>
<feature type="region of interest" description="Disordered" evidence="1">
    <location>
        <begin position="182"/>
        <end position="206"/>
    </location>
</feature>
<keyword evidence="2" id="KW-0732">Signal</keyword>
<evidence type="ECO:0000313" key="3">
    <source>
        <dbReference type="EMBL" id="OYD25335.1"/>
    </source>
</evidence>
<dbReference type="EMBL" id="NQJF01000004">
    <property type="protein sequence ID" value="OYD25335.1"/>
    <property type="molecule type" value="Genomic_DNA"/>
</dbReference>
<evidence type="ECO:0000313" key="6">
    <source>
        <dbReference type="Proteomes" id="UP000295058"/>
    </source>
</evidence>
<evidence type="ECO:0000313" key="5">
    <source>
        <dbReference type="Proteomes" id="UP000243640"/>
    </source>
</evidence>
<evidence type="ECO:0000256" key="1">
    <source>
        <dbReference type="SAM" id="MobiDB-lite"/>
    </source>
</evidence>
<reference evidence="3 5" key="1">
    <citation type="submission" date="2017-08" db="EMBL/GenBank/DDBJ databases">
        <title>Draft Genome Sequence of the Marine Bacterium Oceanimonas baumannii ATCC 700832.</title>
        <authorList>
            <person name="Mcclelland W.D."/>
            <person name="Brennan M.A."/>
            <person name="Trachtenberg A.M."/>
            <person name="Maclea K.S."/>
        </authorList>
    </citation>
    <scope>NUCLEOTIDE SEQUENCE [LARGE SCALE GENOMIC DNA]</scope>
    <source>
        <strain evidence="3 5">ATCC 700832</strain>
    </source>
</reference>
<proteinExistence type="predicted"/>
<gene>
    <name evidence="3" type="ORF">B6S09_06560</name>
    <name evidence="4" type="ORF">LY04_00431</name>
</gene>
<evidence type="ECO:0000256" key="2">
    <source>
        <dbReference type="SAM" id="SignalP"/>
    </source>
</evidence>
<accession>A0A235CNA8</accession>
<dbReference type="PROSITE" id="PS51257">
    <property type="entry name" value="PROKAR_LIPOPROTEIN"/>
    <property type="match status" value="1"/>
</dbReference>
<dbReference type="RefSeq" id="WP_094277703.1">
    <property type="nucleotide sequence ID" value="NZ_JBLWZI010000003.1"/>
</dbReference>